<evidence type="ECO:0000313" key="2">
    <source>
        <dbReference type="Proteomes" id="UP001597045"/>
    </source>
</evidence>
<protein>
    <submittedName>
        <fullName evidence="1">Uncharacterized protein</fullName>
    </submittedName>
</protein>
<gene>
    <name evidence="1" type="ORF">ACFQ1S_21950</name>
</gene>
<reference evidence="2" key="1">
    <citation type="journal article" date="2019" name="Int. J. Syst. Evol. Microbiol.">
        <title>The Global Catalogue of Microorganisms (GCM) 10K type strain sequencing project: providing services to taxonomists for standard genome sequencing and annotation.</title>
        <authorList>
            <consortium name="The Broad Institute Genomics Platform"/>
            <consortium name="The Broad Institute Genome Sequencing Center for Infectious Disease"/>
            <person name="Wu L."/>
            <person name="Ma J."/>
        </authorList>
    </citation>
    <scope>NUCLEOTIDE SEQUENCE [LARGE SCALE GENOMIC DNA]</scope>
    <source>
        <strain evidence="2">JCM 31486</strain>
    </source>
</reference>
<evidence type="ECO:0000313" key="1">
    <source>
        <dbReference type="EMBL" id="MFD1048010.1"/>
    </source>
</evidence>
<organism evidence="1 2">
    <name type="scientific">Kibdelosporangium lantanae</name>
    <dbReference type="NCBI Taxonomy" id="1497396"/>
    <lineage>
        <taxon>Bacteria</taxon>
        <taxon>Bacillati</taxon>
        <taxon>Actinomycetota</taxon>
        <taxon>Actinomycetes</taxon>
        <taxon>Pseudonocardiales</taxon>
        <taxon>Pseudonocardiaceae</taxon>
        <taxon>Kibdelosporangium</taxon>
    </lineage>
</organism>
<dbReference type="EMBL" id="JBHTIS010001356">
    <property type="protein sequence ID" value="MFD1048010.1"/>
    <property type="molecule type" value="Genomic_DNA"/>
</dbReference>
<comment type="caution">
    <text evidence="1">The sequence shown here is derived from an EMBL/GenBank/DDBJ whole genome shotgun (WGS) entry which is preliminary data.</text>
</comment>
<name>A0ABW3MG26_9PSEU</name>
<keyword evidence="2" id="KW-1185">Reference proteome</keyword>
<dbReference type="Proteomes" id="UP001597045">
    <property type="component" value="Unassembled WGS sequence"/>
</dbReference>
<accession>A0ABW3MG26</accession>
<proteinExistence type="predicted"/>
<sequence length="120" mass="12792">MLEGGNQVSARYFVELSCGVVASSEEQLEDHVLRLIDALEQEPGVIDPDVAAELTTGQLTIGMAIDATSDGEALETTLVRMRSAIHAAQIATPQWPGSNDVEIKEGFDARVRPANLQAAC</sequence>